<dbReference type="Pfam" id="PF07749">
    <property type="entry name" value="ERp29"/>
    <property type="match status" value="1"/>
</dbReference>
<name>A0A6M2FA09_9ROSI</name>
<dbReference type="GO" id="GO:0003756">
    <property type="term" value="F:protein disulfide isomerase activity"/>
    <property type="evidence" value="ECO:0007669"/>
    <property type="project" value="UniProtKB-EC"/>
</dbReference>
<protein>
    <recommendedName>
        <fullName evidence="3">protein disulfide-isomerase</fullName>
        <ecNumber evidence="3">5.3.4.1</ecNumber>
    </recommendedName>
    <alternativeName>
        <fullName evidence="9">P5</fullName>
    </alternativeName>
</protein>
<dbReference type="CDD" id="cd02998">
    <property type="entry name" value="PDI_a_ERp38"/>
    <property type="match status" value="2"/>
</dbReference>
<keyword evidence="4 11" id="KW-0732">Signal</keyword>
<feature type="signal peptide" evidence="11">
    <location>
        <begin position="1"/>
        <end position="23"/>
    </location>
</feature>
<dbReference type="PROSITE" id="PS00194">
    <property type="entry name" value="THIOREDOXIN_1"/>
    <property type="match status" value="2"/>
</dbReference>
<evidence type="ECO:0000256" key="8">
    <source>
        <dbReference type="ARBA" id="ARBA00023284"/>
    </source>
</evidence>
<evidence type="ECO:0000256" key="7">
    <source>
        <dbReference type="ARBA" id="ARBA00023235"/>
    </source>
</evidence>
<dbReference type="GO" id="GO:0005783">
    <property type="term" value="C:endoplasmic reticulum"/>
    <property type="evidence" value="ECO:0007669"/>
    <property type="project" value="InterPro"/>
</dbReference>
<evidence type="ECO:0000313" key="13">
    <source>
        <dbReference type="EMBL" id="NUU93781.1"/>
    </source>
</evidence>
<dbReference type="PROSITE" id="PS51352">
    <property type="entry name" value="THIOREDOXIN_2"/>
    <property type="match status" value="2"/>
</dbReference>
<proteinExistence type="inferred from homology"/>
<feature type="chain" id="PRO_5026715239" description="protein disulfide-isomerase" evidence="11">
    <location>
        <begin position="24"/>
        <end position="359"/>
    </location>
</feature>
<dbReference type="CDD" id="cd00238">
    <property type="entry name" value="ERp29c"/>
    <property type="match status" value="1"/>
</dbReference>
<evidence type="ECO:0000256" key="11">
    <source>
        <dbReference type="SAM" id="SignalP"/>
    </source>
</evidence>
<dbReference type="NCBIfam" id="TIGR01126">
    <property type="entry name" value="pdi_dom"/>
    <property type="match status" value="2"/>
</dbReference>
<reference evidence="13" key="1">
    <citation type="submission" date="2020-03" db="EMBL/GenBank/DDBJ databases">
        <authorList>
            <person name="Zhang R."/>
        </authorList>
    </citation>
    <scope>NUCLEOTIDE SEQUENCE</scope>
</reference>
<feature type="domain" description="Thioredoxin" evidence="12">
    <location>
        <begin position="117"/>
        <end position="251"/>
    </location>
</feature>
<organism evidence="13">
    <name type="scientific">Populus davidiana</name>
    <dbReference type="NCBI Taxonomy" id="266767"/>
    <lineage>
        <taxon>Eukaryota</taxon>
        <taxon>Viridiplantae</taxon>
        <taxon>Streptophyta</taxon>
        <taxon>Embryophyta</taxon>
        <taxon>Tracheophyta</taxon>
        <taxon>Spermatophyta</taxon>
        <taxon>Magnoliopsida</taxon>
        <taxon>eudicotyledons</taxon>
        <taxon>Gunneridae</taxon>
        <taxon>Pentapetalae</taxon>
        <taxon>rosids</taxon>
        <taxon>fabids</taxon>
        <taxon>Malpighiales</taxon>
        <taxon>Salicaceae</taxon>
        <taxon>Saliceae</taxon>
        <taxon>Populus</taxon>
    </lineage>
</organism>
<sequence length="359" mass="39471">MERFNQIWYAFGTMALLAVSALADDVVVLTEDNFEKEVGQDRGALVEFYAPWCGHCKKLAPEYEKLGSSFKKAKAVLIGKVDCDEHKGVCSKYGVSGYPTLQWFPKGSLEPKKYEGPRTAEALAEFVNNEGGSNVKISAVPSSVVVLTADNFNDIVLDGNKDVLVEFYAPWCGHCKNLAPTYEKVATAFKSEEDVVVANLEADKYKDLAEKYGVSGFPTLKFFPKGNKAGEEYEGGRDLDDFVAFINEKAGTSRDGKGQLTSKAGIVESLDVLVKEFVAAGDDEKKAVFSRIEEEVEKLKGSTARHGKIYLKAAKTCMVKGADYAKNEIERLQRILEKSISPAKADEFTLKKNILSTFA</sequence>
<keyword evidence="8" id="KW-0676">Redox-active center</keyword>
<evidence type="ECO:0000256" key="4">
    <source>
        <dbReference type="ARBA" id="ARBA00022729"/>
    </source>
</evidence>
<dbReference type="InterPro" id="IPR036356">
    <property type="entry name" value="ERp29_C_sf"/>
</dbReference>
<dbReference type="InterPro" id="IPR051063">
    <property type="entry name" value="PDI"/>
</dbReference>
<evidence type="ECO:0000256" key="3">
    <source>
        <dbReference type="ARBA" id="ARBA00012723"/>
    </source>
</evidence>
<dbReference type="SUPFAM" id="SSF47933">
    <property type="entry name" value="ERP29 C domain-like"/>
    <property type="match status" value="1"/>
</dbReference>
<evidence type="ECO:0000256" key="2">
    <source>
        <dbReference type="ARBA" id="ARBA00006347"/>
    </source>
</evidence>
<dbReference type="InterPro" id="IPR036249">
    <property type="entry name" value="Thioredoxin-like_sf"/>
</dbReference>
<dbReference type="Pfam" id="PF00085">
    <property type="entry name" value="Thioredoxin"/>
    <property type="match status" value="2"/>
</dbReference>
<dbReference type="PANTHER" id="PTHR45672">
    <property type="entry name" value="PROTEIN DISULFIDE-ISOMERASE C17H9.14C-RELATED"/>
    <property type="match status" value="1"/>
</dbReference>
<dbReference type="Gene3D" id="3.40.30.10">
    <property type="entry name" value="Glutaredoxin"/>
    <property type="match status" value="2"/>
</dbReference>
<accession>A0A6M2FA09</accession>
<dbReference type="FunFam" id="3.40.30.10:FF:000032">
    <property type="entry name" value="Protein disulfide-isomerase A6 homolog"/>
    <property type="match status" value="2"/>
</dbReference>
<dbReference type="InterPro" id="IPR013766">
    <property type="entry name" value="Thioredoxin_domain"/>
</dbReference>
<comment type="catalytic activity">
    <reaction evidence="1">
        <text>Catalyzes the rearrangement of -S-S- bonds in proteins.</text>
        <dbReference type="EC" id="5.3.4.1"/>
    </reaction>
</comment>
<dbReference type="AlphaFoldDB" id="A0A6M2FA09"/>
<evidence type="ECO:0000256" key="5">
    <source>
        <dbReference type="ARBA" id="ARBA00022737"/>
    </source>
</evidence>
<evidence type="ECO:0000256" key="1">
    <source>
        <dbReference type="ARBA" id="ARBA00001182"/>
    </source>
</evidence>
<keyword evidence="6" id="KW-1015">Disulfide bond</keyword>
<dbReference type="InterPro" id="IPR005788">
    <property type="entry name" value="PDI_thioredoxin-like_dom"/>
</dbReference>
<dbReference type="InterPro" id="IPR011679">
    <property type="entry name" value="ERp29_C"/>
</dbReference>
<dbReference type="GO" id="GO:0006457">
    <property type="term" value="P:protein folding"/>
    <property type="evidence" value="ECO:0007669"/>
    <property type="project" value="TreeGrafter"/>
</dbReference>
<comment type="similarity">
    <text evidence="2 10">Belongs to the protein disulfide isomerase family.</text>
</comment>
<dbReference type="PRINTS" id="PR00421">
    <property type="entry name" value="THIOREDOXIN"/>
</dbReference>
<dbReference type="Gene3D" id="1.20.1150.12">
    <property type="entry name" value="Endoplasmic reticulum resident protein 29, C-terminal domain"/>
    <property type="match status" value="1"/>
</dbReference>
<feature type="domain" description="Thioredoxin" evidence="12">
    <location>
        <begin position="17"/>
        <end position="107"/>
    </location>
</feature>
<keyword evidence="5" id="KW-0677">Repeat</keyword>
<dbReference type="EC" id="5.3.4.1" evidence="3"/>
<dbReference type="EMBL" id="GILB01013448">
    <property type="protein sequence ID" value="NUU93781.1"/>
    <property type="molecule type" value="Transcribed_RNA"/>
</dbReference>
<keyword evidence="7" id="KW-0413">Isomerase</keyword>
<dbReference type="PANTHER" id="PTHR45672:SF17">
    <property type="entry name" value="PROTEIN DISULFIDE-ISOMERASE LIKE 2-1"/>
    <property type="match status" value="1"/>
</dbReference>
<evidence type="ECO:0000256" key="10">
    <source>
        <dbReference type="RuleBase" id="RU004208"/>
    </source>
</evidence>
<evidence type="ECO:0000256" key="9">
    <source>
        <dbReference type="ARBA" id="ARBA00080925"/>
    </source>
</evidence>
<evidence type="ECO:0000259" key="12">
    <source>
        <dbReference type="PROSITE" id="PS51352"/>
    </source>
</evidence>
<dbReference type="InterPro" id="IPR017937">
    <property type="entry name" value="Thioredoxin_CS"/>
</dbReference>
<evidence type="ECO:0000256" key="6">
    <source>
        <dbReference type="ARBA" id="ARBA00023157"/>
    </source>
</evidence>
<dbReference type="SUPFAM" id="SSF52833">
    <property type="entry name" value="Thioredoxin-like"/>
    <property type="match status" value="2"/>
</dbReference>